<feature type="transmembrane region" description="Helical" evidence="1">
    <location>
        <begin position="12"/>
        <end position="35"/>
    </location>
</feature>
<reference evidence="2 3" key="1">
    <citation type="submission" date="2018-08" db="EMBL/GenBank/DDBJ databases">
        <title>Genomic Encyclopedia of Archaeal and Bacterial Type Strains, Phase II (KMG-II): from individual species to whole genera.</title>
        <authorList>
            <person name="Goeker M."/>
        </authorList>
    </citation>
    <scope>NUCLEOTIDE SEQUENCE [LARGE SCALE GENOMIC DNA]</scope>
    <source>
        <strain evidence="2 3">DSM 15986</strain>
    </source>
</reference>
<dbReference type="RefSeq" id="WP_086543440.1">
    <property type="nucleotide sequence ID" value="NZ_MSSW01000073.1"/>
</dbReference>
<protein>
    <submittedName>
        <fullName evidence="2">Uncharacterized protein</fullName>
    </submittedName>
</protein>
<accession>A0A3E0D6T2</accession>
<name>A0A3E0D6T2_9BACT</name>
<keyword evidence="1" id="KW-1133">Transmembrane helix</keyword>
<keyword evidence="1" id="KW-0472">Membrane</keyword>
<proteinExistence type="predicted"/>
<evidence type="ECO:0000313" key="2">
    <source>
        <dbReference type="EMBL" id="REG78410.1"/>
    </source>
</evidence>
<dbReference type="AlphaFoldDB" id="A0A3E0D6T2"/>
<evidence type="ECO:0000313" key="3">
    <source>
        <dbReference type="Proteomes" id="UP000256405"/>
    </source>
</evidence>
<gene>
    <name evidence="2" type="ORF">C8N25_13413</name>
</gene>
<feature type="transmembrane region" description="Helical" evidence="1">
    <location>
        <begin position="47"/>
        <end position="68"/>
    </location>
</feature>
<comment type="caution">
    <text evidence="2">The sequence shown here is derived from an EMBL/GenBank/DDBJ whole genome shotgun (WGS) entry which is preliminary data.</text>
</comment>
<dbReference type="EMBL" id="QUNF01000034">
    <property type="protein sequence ID" value="REG78410.1"/>
    <property type="molecule type" value="Genomic_DNA"/>
</dbReference>
<dbReference type="Proteomes" id="UP000256405">
    <property type="component" value="Unassembled WGS sequence"/>
</dbReference>
<evidence type="ECO:0000256" key="1">
    <source>
        <dbReference type="SAM" id="Phobius"/>
    </source>
</evidence>
<organism evidence="2 3">
    <name type="scientific">Algoriphagus antarcticus</name>
    <dbReference type="NCBI Taxonomy" id="238540"/>
    <lineage>
        <taxon>Bacteria</taxon>
        <taxon>Pseudomonadati</taxon>
        <taxon>Bacteroidota</taxon>
        <taxon>Cytophagia</taxon>
        <taxon>Cytophagales</taxon>
        <taxon>Cyclobacteriaceae</taxon>
        <taxon>Algoriphagus</taxon>
    </lineage>
</organism>
<keyword evidence="1" id="KW-0812">Transmembrane</keyword>
<keyword evidence="3" id="KW-1185">Reference proteome</keyword>
<sequence>MDKLLEKLKDWIKVIQAALLGTIIIEAILVIVIGVASNKIDDNFNHWTGILFACSLVYIFLVVIKAAYQFKFPSSIVDELISKRQLEEKTNCLTGKKRLTNISILQFRD</sequence>